<name>A0A1W0E4T0_9MICR</name>
<feature type="signal peptide" evidence="1">
    <location>
        <begin position="1"/>
        <end position="28"/>
    </location>
</feature>
<organism evidence="2 3">
    <name type="scientific">Ecytonucleospora hepatopenaei</name>
    <dbReference type="NCBI Taxonomy" id="646526"/>
    <lineage>
        <taxon>Eukaryota</taxon>
        <taxon>Fungi</taxon>
        <taxon>Fungi incertae sedis</taxon>
        <taxon>Microsporidia</taxon>
        <taxon>Enterocytozoonidae</taxon>
        <taxon>Ecytonucleospora</taxon>
    </lineage>
</organism>
<proteinExistence type="predicted"/>
<feature type="chain" id="PRO_5013365944" evidence="1">
    <location>
        <begin position="29"/>
        <end position="68"/>
    </location>
</feature>
<dbReference type="VEuPathDB" id="MicrosporidiaDB:EHP00_2125"/>
<evidence type="ECO:0000313" key="2">
    <source>
        <dbReference type="EMBL" id="OQS54236.1"/>
    </source>
</evidence>
<keyword evidence="1" id="KW-0732">Signal</keyword>
<protein>
    <submittedName>
        <fullName evidence="2">Uncharacterized protein</fullName>
    </submittedName>
</protein>
<evidence type="ECO:0000256" key="1">
    <source>
        <dbReference type="SAM" id="SignalP"/>
    </source>
</evidence>
<dbReference type="AlphaFoldDB" id="A0A1W0E4T0"/>
<accession>A0A1W0E4T0</accession>
<comment type="caution">
    <text evidence="2">The sequence shown here is derived from an EMBL/GenBank/DDBJ whole genome shotgun (WGS) entry which is preliminary data.</text>
</comment>
<sequence>MILSIPCGPKLLLNILAILCTAMALVSTQSIPESSVVSCLTSNDIPNSSEMILPSSINKVYNNILVFW</sequence>
<reference evidence="2 3" key="1">
    <citation type="journal article" date="2017" name="Environ. Microbiol.">
        <title>Decay of the glycolytic pathway and adaptation to intranuclear parasitism within Enterocytozoonidae microsporidia.</title>
        <authorList>
            <person name="Wiredu Boakye D."/>
            <person name="Jaroenlak P."/>
            <person name="Prachumwat A."/>
            <person name="Williams T.A."/>
            <person name="Bateman K.S."/>
            <person name="Itsathitphaisarn O."/>
            <person name="Sritunyalucksana K."/>
            <person name="Paszkiewicz K.H."/>
            <person name="Moore K.A."/>
            <person name="Stentiford G.D."/>
            <person name="Williams B.A."/>
        </authorList>
    </citation>
    <scope>NUCLEOTIDE SEQUENCE [LARGE SCALE GENOMIC DNA]</scope>
    <source>
        <strain evidence="2 3">TH1</strain>
    </source>
</reference>
<gene>
    <name evidence="2" type="ORF">EHP00_2125</name>
</gene>
<dbReference type="Proteomes" id="UP000192758">
    <property type="component" value="Unassembled WGS sequence"/>
</dbReference>
<dbReference type="EMBL" id="MNPJ01000021">
    <property type="protein sequence ID" value="OQS54236.1"/>
    <property type="molecule type" value="Genomic_DNA"/>
</dbReference>
<evidence type="ECO:0000313" key="3">
    <source>
        <dbReference type="Proteomes" id="UP000192758"/>
    </source>
</evidence>
<keyword evidence="3" id="KW-1185">Reference proteome</keyword>